<evidence type="ECO:0000313" key="2">
    <source>
        <dbReference type="EMBL" id="PSS22636.1"/>
    </source>
</evidence>
<dbReference type="AlphaFoldDB" id="A0A2R6R7A2"/>
<dbReference type="InterPro" id="IPR029058">
    <property type="entry name" value="AB_hydrolase_fold"/>
</dbReference>
<dbReference type="SUPFAM" id="SSF53474">
    <property type="entry name" value="alpha/beta-Hydrolases"/>
    <property type="match status" value="1"/>
</dbReference>
<dbReference type="InterPro" id="IPR002018">
    <property type="entry name" value="CarbesteraseB"/>
</dbReference>
<dbReference type="Proteomes" id="UP000186601">
    <property type="component" value="Unassembled WGS sequence"/>
</dbReference>
<reference evidence="2 3" key="1">
    <citation type="submission" date="2018-02" db="EMBL/GenBank/DDBJ databases">
        <title>Genome sequence of the basidiomycete white-rot fungus Phlebia centrifuga.</title>
        <authorList>
            <person name="Granchi Z."/>
            <person name="Peng M."/>
            <person name="de Vries R.P."/>
            <person name="Hilden K."/>
            <person name="Makela M.R."/>
            <person name="Grigoriev I."/>
            <person name="Riley R."/>
        </authorList>
    </citation>
    <scope>NUCLEOTIDE SEQUENCE [LARGE SCALE GENOMIC DNA]</scope>
    <source>
        <strain evidence="2 3">FBCC195</strain>
    </source>
</reference>
<keyword evidence="3" id="KW-1185">Reference proteome</keyword>
<organism evidence="2 3">
    <name type="scientific">Hermanssonia centrifuga</name>
    <dbReference type="NCBI Taxonomy" id="98765"/>
    <lineage>
        <taxon>Eukaryota</taxon>
        <taxon>Fungi</taxon>
        <taxon>Dikarya</taxon>
        <taxon>Basidiomycota</taxon>
        <taxon>Agaricomycotina</taxon>
        <taxon>Agaricomycetes</taxon>
        <taxon>Polyporales</taxon>
        <taxon>Meruliaceae</taxon>
        <taxon>Hermanssonia</taxon>
    </lineage>
</organism>
<dbReference type="EMBL" id="MLYV02000272">
    <property type="protein sequence ID" value="PSS22636.1"/>
    <property type="molecule type" value="Genomic_DNA"/>
</dbReference>
<gene>
    <name evidence="2" type="ORF">PHLCEN_2v3063</name>
</gene>
<name>A0A2R6R7A2_9APHY</name>
<protein>
    <recommendedName>
        <fullName evidence="1">Carboxylesterase type B domain-containing protein</fullName>
    </recommendedName>
</protein>
<dbReference type="Gene3D" id="3.40.50.1820">
    <property type="entry name" value="alpha/beta hydrolase"/>
    <property type="match status" value="2"/>
</dbReference>
<evidence type="ECO:0000313" key="3">
    <source>
        <dbReference type="Proteomes" id="UP000186601"/>
    </source>
</evidence>
<evidence type="ECO:0000259" key="1">
    <source>
        <dbReference type="Pfam" id="PF00135"/>
    </source>
</evidence>
<accession>A0A2R6R7A2</accession>
<dbReference type="STRING" id="98765.A0A2R6R7A2"/>
<dbReference type="PANTHER" id="PTHR11559">
    <property type="entry name" value="CARBOXYLESTERASE"/>
    <property type="match status" value="1"/>
</dbReference>
<comment type="caution">
    <text evidence="2">The sequence shown here is derived from an EMBL/GenBank/DDBJ whole genome shotgun (WGS) entry which is preliminary data.</text>
</comment>
<proteinExistence type="predicted"/>
<dbReference type="InterPro" id="IPR050309">
    <property type="entry name" value="Type-B_Carboxylest/Lipase"/>
</dbReference>
<sequence>MVWLYGGGFLRPFGFPQGAEAEAQGALNLGIKDQVVALQWIKSNIAAFGGDPEKIMESGFQSTVPMFNASMREPAWASFVNATPECSGTGESDTFSCLRRANLSTLVDSFNSVLTSGLQSFPFAPVLDGPGGLIPALPSDLLA</sequence>
<dbReference type="OrthoDB" id="408631at2759"/>
<feature type="domain" description="Carboxylesterase type B" evidence="1">
    <location>
        <begin position="12"/>
        <end position="56"/>
    </location>
</feature>
<dbReference type="Pfam" id="PF00135">
    <property type="entry name" value="COesterase"/>
    <property type="match status" value="1"/>
</dbReference>